<evidence type="ECO:0000256" key="2">
    <source>
        <dbReference type="ARBA" id="ARBA00039140"/>
    </source>
</evidence>
<organism evidence="6 7">
    <name type="scientific">Geomesophilobacter sediminis</name>
    <dbReference type="NCBI Taxonomy" id="2798584"/>
    <lineage>
        <taxon>Bacteria</taxon>
        <taxon>Pseudomonadati</taxon>
        <taxon>Thermodesulfobacteriota</taxon>
        <taxon>Desulfuromonadia</taxon>
        <taxon>Geobacterales</taxon>
        <taxon>Geobacteraceae</taxon>
        <taxon>Geomesophilobacter</taxon>
    </lineage>
</organism>
<keyword evidence="7" id="KW-1185">Reference proteome</keyword>
<dbReference type="GO" id="GO:0006935">
    <property type="term" value="P:chemotaxis"/>
    <property type="evidence" value="ECO:0007669"/>
    <property type="project" value="UniProtKB-UniRule"/>
</dbReference>
<sequence length="205" mass="21487">MTDYPIPSRRPGAPAVPSILAIGASTGGPKAVMSILKALPDSFGGAIIVVQHIADGCDLGFAQWLDRECRIPVRLAEDGAALRRGEVLVAPNGYHLRLDFGVVRLEPGAPVNCCRPSIDVFLESLAEEPCRHVVGVLLTGMGKDGARGMAALREKGGVTIVQDQQSCAIFGMPKAAIQLGAAQQVLPLPEIPGTLLRLFPNAPPA</sequence>
<dbReference type="PANTHER" id="PTHR42872">
    <property type="entry name" value="PROTEIN-GLUTAMATE METHYLESTERASE/PROTEIN-GLUTAMINE GLUTAMINASE"/>
    <property type="match status" value="1"/>
</dbReference>
<comment type="catalytic activity">
    <reaction evidence="3">
        <text>[protein]-L-glutamate 5-O-methyl ester + H2O = L-glutamyl-[protein] + methanol + H(+)</text>
        <dbReference type="Rhea" id="RHEA:23236"/>
        <dbReference type="Rhea" id="RHEA-COMP:10208"/>
        <dbReference type="Rhea" id="RHEA-COMP:10311"/>
        <dbReference type="ChEBI" id="CHEBI:15377"/>
        <dbReference type="ChEBI" id="CHEBI:15378"/>
        <dbReference type="ChEBI" id="CHEBI:17790"/>
        <dbReference type="ChEBI" id="CHEBI:29973"/>
        <dbReference type="ChEBI" id="CHEBI:82795"/>
        <dbReference type="EC" id="3.1.1.61"/>
    </reaction>
</comment>
<dbReference type="SUPFAM" id="SSF52738">
    <property type="entry name" value="Methylesterase CheB, C-terminal domain"/>
    <property type="match status" value="1"/>
</dbReference>
<evidence type="ECO:0000313" key="6">
    <source>
        <dbReference type="EMBL" id="MBJ6723976.1"/>
    </source>
</evidence>
<dbReference type="EC" id="3.1.1.61" evidence="2"/>
<dbReference type="InterPro" id="IPR035909">
    <property type="entry name" value="CheB_C"/>
</dbReference>
<dbReference type="Pfam" id="PF01339">
    <property type="entry name" value="CheB_methylest"/>
    <property type="match status" value="1"/>
</dbReference>
<dbReference type="Gene3D" id="3.40.50.180">
    <property type="entry name" value="Methylesterase CheB, C-terminal domain"/>
    <property type="match status" value="1"/>
</dbReference>
<reference evidence="6" key="1">
    <citation type="submission" date="2020-12" db="EMBL/GenBank/DDBJ databases">
        <title>Geomonas sp. Red875, isolated from river sediment.</title>
        <authorList>
            <person name="Xu Z."/>
            <person name="Zhang Z."/>
            <person name="Masuda Y."/>
            <person name="Itoh H."/>
            <person name="Senoo K."/>
        </authorList>
    </citation>
    <scope>NUCLEOTIDE SEQUENCE</scope>
    <source>
        <strain evidence="6">Red875</strain>
    </source>
</reference>
<proteinExistence type="predicted"/>
<evidence type="ECO:0000259" key="5">
    <source>
        <dbReference type="PROSITE" id="PS50122"/>
    </source>
</evidence>
<protein>
    <recommendedName>
        <fullName evidence="2">protein-glutamate methylesterase</fullName>
        <ecNumber evidence="2">3.1.1.61</ecNumber>
    </recommendedName>
</protein>
<dbReference type="EMBL" id="JAEMHM010000003">
    <property type="protein sequence ID" value="MBJ6723976.1"/>
    <property type="molecule type" value="Genomic_DNA"/>
</dbReference>
<evidence type="ECO:0000256" key="3">
    <source>
        <dbReference type="ARBA" id="ARBA00048267"/>
    </source>
</evidence>
<dbReference type="PANTHER" id="PTHR42872:SF6">
    <property type="entry name" value="PROTEIN-GLUTAMATE METHYLESTERASE_PROTEIN-GLUTAMINE GLUTAMINASE"/>
    <property type="match status" value="1"/>
</dbReference>
<keyword evidence="4" id="KW-0145">Chemotaxis</keyword>
<evidence type="ECO:0000313" key="7">
    <source>
        <dbReference type="Proteomes" id="UP000636888"/>
    </source>
</evidence>
<name>A0A8J7LXZ3_9BACT</name>
<dbReference type="Proteomes" id="UP000636888">
    <property type="component" value="Unassembled WGS sequence"/>
</dbReference>
<dbReference type="PROSITE" id="PS50122">
    <property type="entry name" value="CHEB"/>
    <property type="match status" value="1"/>
</dbReference>
<dbReference type="GO" id="GO:0000156">
    <property type="term" value="F:phosphorelay response regulator activity"/>
    <property type="evidence" value="ECO:0007669"/>
    <property type="project" value="InterPro"/>
</dbReference>
<comment type="caution">
    <text evidence="6">The sequence shown here is derived from an EMBL/GenBank/DDBJ whole genome shotgun (WGS) entry which is preliminary data.</text>
</comment>
<evidence type="ECO:0000256" key="4">
    <source>
        <dbReference type="PROSITE-ProRule" id="PRU00050"/>
    </source>
</evidence>
<keyword evidence="1 4" id="KW-0378">Hydrolase</keyword>
<evidence type="ECO:0000256" key="1">
    <source>
        <dbReference type="ARBA" id="ARBA00022801"/>
    </source>
</evidence>
<dbReference type="GO" id="GO:0005737">
    <property type="term" value="C:cytoplasm"/>
    <property type="evidence" value="ECO:0007669"/>
    <property type="project" value="InterPro"/>
</dbReference>
<feature type="active site" evidence="4">
    <location>
        <position position="52"/>
    </location>
</feature>
<feature type="domain" description="CheB-type methylesterase" evidence="5">
    <location>
        <begin position="5"/>
        <end position="196"/>
    </location>
</feature>
<accession>A0A8J7LXZ3</accession>
<dbReference type="CDD" id="cd16432">
    <property type="entry name" value="CheB_Rec"/>
    <property type="match status" value="1"/>
</dbReference>
<dbReference type="AlphaFoldDB" id="A0A8J7LXZ3"/>
<dbReference type="InterPro" id="IPR000673">
    <property type="entry name" value="Sig_transdc_resp-reg_Me-estase"/>
</dbReference>
<feature type="active site" evidence="4">
    <location>
        <position position="25"/>
    </location>
</feature>
<feature type="active site" evidence="4">
    <location>
        <position position="144"/>
    </location>
</feature>
<dbReference type="RefSeq" id="WP_199382814.1">
    <property type="nucleotide sequence ID" value="NZ_JAEMHM010000003.1"/>
</dbReference>
<dbReference type="GO" id="GO:0008984">
    <property type="term" value="F:protein-glutamate methylesterase activity"/>
    <property type="evidence" value="ECO:0007669"/>
    <property type="project" value="UniProtKB-EC"/>
</dbReference>
<gene>
    <name evidence="6" type="ORF">JFN93_04580</name>
</gene>